<comment type="caution">
    <text evidence="3">The sequence shown here is derived from an EMBL/GenBank/DDBJ whole genome shotgun (WGS) entry which is preliminary data.</text>
</comment>
<protein>
    <submittedName>
        <fullName evidence="3">C2H2-like zinc finger protein</fullName>
    </submittedName>
</protein>
<dbReference type="PROSITE" id="PS00028">
    <property type="entry name" value="ZINC_FINGER_C2H2_1"/>
    <property type="match status" value="1"/>
</dbReference>
<accession>A0A7J0F9K3</accession>
<evidence type="ECO:0000313" key="3">
    <source>
        <dbReference type="EMBL" id="GFY95382.1"/>
    </source>
</evidence>
<reference evidence="3 4" key="1">
    <citation type="submission" date="2019-07" db="EMBL/GenBank/DDBJ databases">
        <title>De Novo Assembly of kiwifruit Actinidia rufa.</title>
        <authorList>
            <person name="Sugita-Konishi S."/>
            <person name="Sato K."/>
            <person name="Mori E."/>
            <person name="Abe Y."/>
            <person name="Kisaki G."/>
            <person name="Hamano K."/>
            <person name="Suezawa K."/>
            <person name="Otani M."/>
            <person name="Fukuda T."/>
            <person name="Manabe T."/>
            <person name="Gomi K."/>
            <person name="Tabuchi M."/>
            <person name="Akimitsu K."/>
            <person name="Kataoka I."/>
        </authorList>
    </citation>
    <scope>NUCLEOTIDE SEQUENCE [LARGE SCALE GENOMIC DNA]</scope>
    <source>
        <strain evidence="4">cv. Fuchu</strain>
    </source>
</reference>
<keyword evidence="4" id="KW-1185">Reference proteome</keyword>
<keyword evidence="1" id="KW-0862">Zinc</keyword>
<dbReference type="InterPro" id="IPR036236">
    <property type="entry name" value="Znf_C2H2_sf"/>
</dbReference>
<dbReference type="GO" id="GO:0009739">
    <property type="term" value="P:response to gibberellin"/>
    <property type="evidence" value="ECO:0007669"/>
    <property type="project" value="InterPro"/>
</dbReference>
<keyword evidence="1" id="KW-0863">Zinc-finger</keyword>
<dbReference type="GO" id="GO:0003700">
    <property type="term" value="F:DNA-binding transcription factor activity"/>
    <property type="evidence" value="ECO:0007669"/>
    <property type="project" value="InterPro"/>
</dbReference>
<dbReference type="EMBL" id="BJWL01000010">
    <property type="protein sequence ID" value="GFY95382.1"/>
    <property type="molecule type" value="Genomic_DNA"/>
</dbReference>
<dbReference type="PANTHER" id="PTHR46547">
    <property type="entry name" value="ZINC FINGER PROTEIN GIS"/>
    <property type="match status" value="1"/>
</dbReference>
<organism evidence="3 4">
    <name type="scientific">Actinidia rufa</name>
    <dbReference type="NCBI Taxonomy" id="165716"/>
    <lineage>
        <taxon>Eukaryota</taxon>
        <taxon>Viridiplantae</taxon>
        <taxon>Streptophyta</taxon>
        <taxon>Embryophyta</taxon>
        <taxon>Tracheophyta</taxon>
        <taxon>Spermatophyta</taxon>
        <taxon>Magnoliopsida</taxon>
        <taxon>eudicotyledons</taxon>
        <taxon>Gunneridae</taxon>
        <taxon>Pentapetalae</taxon>
        <taxon>asterids</taxon>
        <taxon>Ericales</taxon>
        <taxon>Actinidiaceae</taxon>
        <taxon>Actinidia</taxon>
    </lineage>
</organism>
<dbReference type="PANTHER" id="PTHR46547:SF7">
    <property type="entry name" value="ZINC FINGER PROTEIN GIS"/>
    <property type="match status" value="1"/>
</dbReference>
<dbReference type="GO" id="GO:0008270">
    <property type="term" value="F:zinc ion binding"/>
    <property type="evidence" value="ECO:0007669"/>
    <property type="project" value="UniProtKB-KW"/>
</dbReference>
<evidence type="ECO:0000313" key="4">
    <source>
        <dbReference type="Proteomes" id="UP000585474"/>
    </source>
</evidence>
<dbReference type="OrthoDB" id="9442240at2759"/>
<dbReference type="GO" id="GO:0010090">
    <property type="term" value="P:trichome morphogenesis"/>
    <property type="evidence" value="ECO:0007669"/>
    <property type="project" value="InterPro"/>
</dbReference>
<dbReference type="PROSITE" id="PS50157">
    <property type="entry name" value="ZINC_FINGER_C2H2_2"/>
    <property type="match status" value="1"/>
</dbReference>
<evidence type="ECO:0000259" key="2">
    <source>
        <dbReference type="PROSITE" id="PS50157"/>
    </source>
</evidence>
<gene>
    <name evidence="3" type="ORF">Acr_10g0007670</name>
</gene>
<dbReference type="AlphaFoldDB" id="A0A7J0F9K3"/>
<dbReference type="InterPro" id="IPR044291">
    <property type="entry name" value="GIS/GIS2/ZFP8"/>
</dbReference>
<name>A0A7J0F9K3_9ERIC</name>
<dbReference type="Proteomes" id="UP000585474">
    <property type="component" value="Unassembled WGS sequence"/>
</dbReference>
<evidence type="ECO:0000256" key="1">
    <source>
        <dbReference type="PROSITE-ProRule" id="PRU00042"/>
    </source>
</evidence>
<keyword evidence="1" id="KW-0479">Metal-binding</keyword>
<dbReference type="SUPFAM" id="SSF57667">
    <property type="entry name" value="beta-beta-alpha zinc fingers"/>
    <property type="match status" value="1"/>
</dbReference>
<proteinExistence type="predicted"/>
<dbReference type="InterPro" id="IPR013087">
    <property type="entry name" value="Znf_C2H2_type"/>
</dbReference>
<sequence>MHSRQGLRLHRRHGSGGGRRFECHYCCRNFPTSQALGGHQNAHKRERQHAKRSAALHRGCFSDPNPYYRLGSALAPPPPPRALTYHNSWTTNTTTRNTPRFYTSHGLSHSHSHPLINGSPLAMWRIPAVQSTPGYNRDRPMQHHPLPLFANSDDHLKSSQMITSYTSEMYQTKPSVQDHVSLDLRL</sequence>
<feature type="domain" description="C2H2-type" evidence="2">
    <location>
        <begin position="21"/>
        <end position="48"/>
    </location>
</feature>